<dbReference type="eggNOG" id="KOG0118">
    <property type="taxonomic scope" value="Eukaryota"/>
</dbReference>
<feature type="domain" description="RRM" evidence="4">
    <location>
        <begin position="225"/>
        <end position="302"/>
    </location>
</feature>
<feature type="compositionally biased region" description="Low complexity" evidence="3">
    <location>
        <begin position="179"/>
        <end position="200"/>
    </location>
</feature>
<dbReference type="Pfam" id="PF00076">
    <property type="entry name" value="RRM_1"/>
    <property type="match status" value="2"/>
</dbReference>
<name>V5ECS7_KALBG</name>
<reference evidence="6" key="1">
    <citation type="journal article" date="2013" name="Genome Announc.">
        <title>Draft genome sequence of Pseudozyma brasiliensis sp. nov. strain GHG001, a high producer of endo-1,4-xylanase isolated from an insect pest of sugarcane.</title>
        <authorList>
            <person name="Oliveira J.V.D.C."/>
            <person name="dos Santos R.A.C."/>
            <person name="Borges T.A."/>
            <person name="Riano-Pachon D.M."/>
            <person name="Goldman G.H."/>
        </authorList>
    </citation>
    <scope>NUCLEOTIDE SEQUENCE [LARGE SCALE GENOMIC DNA]</scope>
    <source>
        <strain evidence="6">GHG001</strain>
    </source>
</reference>
<dbReference type="PROSITE" id="PS50102">
    <property type="entry name" value="RRM"/>
    <property type="match status" value="2"/>
</dbReference>
<feature type="compositionally biased region" description="Basic and acidic residues" evidence="3">
    <location>
        <begin position="148"/>
        <end position="162"/>
    </location>
</feature>
<dbReference type="GO" id="GO:0003729">
    <property type="term" value="F:mRNA binding"/>
    <property type="evidence" value="ECO:0007669"/>
    <property type="project" value="TreeGrafter"/>
</dbReference>
<dbReference type="EMBL" id="KI545860">
    <property type="protein sequence ID" value="EST08251.1"/>
    <property type="molecule type" value="Genomic_DNA"/>
</dbReference>
<dbReference type="Gene3D" id="3.30.70.330">
    <property type="match status" value="2"/>
</dbReference>
<dbReference type="Proteomes" id="UP000019377">
    <property type="component" value="Unassembled WGS sequence"/>
</dbReference>
<evidence type="ECO:0000256" key="2">
    <source>
        <dbReference type="PROSITE-ProRule" id="PRU00176"/>
    </source>
</evidence>
<dbReference type="RefSeq" id="XP_016293240.1">
    <property type="nucleotide sequence ID" value="XM_016435464.1"/>
</dbReference>
<dbReference type="OMA" id="KRHLGFA"/>
<dbReference type="HOGENOM" id="CLU_012062_9_1_1"/>
<dbReference type="InterPro" id="IPR012677">
    <property type="entry name" value="Nucleotide-bd_a/b_plait_sf"/>
</dbReference>
<dbReference type="GeneID" id="27418084"/>
<dbReference type="STRING" id="1365824.V5ECS7"/>
<evidence type="ECO:0000256" key="3">
    <source>
        <dbReference type="SAM" id="MobiDB-lite"/>
    </source>
</evidence>
<keyword evidence="6" id="KW-1185">Reference proteome</keyword>
<evidence type="ECO:0000259" key="4">
    <source>
        <dbReference type="PROSITE" id="PS50102"/>
    </source>
</evidence>
<proteinExistence type="predicted"/>
<feature type="region of interest" description="Disordered" evidence="3">
    <location>
        <begin position="94"/>
        <end position="224"/>
    </location>
</feature>
<dbReference type="PANTHER" id="PTHR48025:SF1">
    <property type="entry name" value="RRM DOMAIN-CONTAINING PROTEIN"/>
    <property type="match status" value="1"/>
</dbReference>
<feature type="compositionally biased region" description="Basic residues" evidence="3">
    <location>
        <begin position="168"/>
        <end position="178"/>
    </location>
</feature>
<feature type="compositionally biased region" description="Basic and acidic residues" evidence="3">
    <location>
        <begin position="201"/>
        <end position="218"/>
    </location>
</feature>
<dbReference type="SMART" id="SM00360">
    <property type="entry name" value="RRM"/>
    <property type="match status" value="2"/>
</dbReference>
<feature type="compositionally biased region" description="Polar residues" evidence="3">
    <location>
        <begin position="1"/>
        <end position="20"/>
    </location>
</feature>
<evidence type="ECO:0000313" key="6">
    <source>
        <dbReference type="Proteomes" id="UP000019377"/>
    </source>
</evidence>
<dbReference type="PANTHER" id="PTHR48025">
    <property type="entry name" value="OS02G0815200 PROTEIN"/>
    <property type="match status" value="1"/>
</dbReference>
<dbReference type="InterPro" id="IPR035979">
    <property type="entry name" value="RBD_domain_sf"/>
</dbReference>
<dbReference type="InterPro" id="IPR000504">
    <property type="entry name" value="RRM_dom"/>
</dbReference>
<sequence>MTDPNQSIVDPVANNVQPVTKNEDDDKKVFAGNLAFATTEDQLKSLFSEAGKVTHAQIITRGTRSLGYGFVTFSSETEAQTAIQLLNKRDVDGREISVESAKPQTAADAEKPKARRTRSKKGTESSSSSRAPRRARADEGEEGAAEEDAAKAVNGDEAKEANGTKPSKSAKRRQKKKAAAAAAGADGEAAATSGDAAAESSEAKARAPRAKREPKGKPTGEPSKTLVFVANLAFATTDDSLKAAFSDYKVKSAHVVKRRSGNRSKGFGFVDFEDASEQQRAIAAAQGKQIDGRDVTLQVAVQTDKEDQVEAAEATPAAAA</sequence>
<feature type="domain" description="RRM" evidence="4">
    <location>
        <begin position="27"/>
        <end position="103"/>
    </location>
</feature>
<dbReference type="GO" id="GO:0005634">
    <property type="term" value="C:nucleus"/>
    <property type="evidence" value="ECO:0007669"/>
    <property type="project" value="TreeGrafter"/>
</dbReference>
<gene>
    <name evidence="5" type="ORF">PSEUBRA_SCAF18g04766</name>
</gene>
<dbReference type="AlphaFoldDB" id="V5ECS7"/>
<organism evidence="5 6">
    <name type="scientific">Kalmanozyma brasiliensis (strain GHG001)</name>
    <name type="common">Yeast</name>
    <name type="synonym">Pseudozyma brasiliensis</name>
    <dbReference type="NCBI Taxonomy" id="1365824"/>
    <lineage>
        <taxon>Eukaryota</taxon>
        <taxon>Fungi</taxon>
        <taxon>Dikarya</taxon>
        <taxon>Basidiomycota</taxon>
        <taxon>Ustilaginomycotina</taxon>
        <taxon>Ustilaginomycetes</taxon>
        <taxon>Ustilaginales</taxon>
        <taxon>Ustilaginaceae</taxon>
        <taxon>Kalmanozyma</taxon>
    </lineage>
</organism>
<dbReference type="InterPro" id="IPR050502">
    <property type="entry name" value="Euk_RNA-bind_prot"/>
</dbReference>
<evidence type="ECO:0000313" key="5">
    <source>
        <dbReference type="EMBL" id="EST08251.1"/>
    </source>
</evidence>
<protein>
    <submittedName>
        <fullName evidence="5">Glycine-rich RNA binding protein</fullName>
    </submittedName>
</protein>
<evidence type="ECO:0000256" key="1">
    <source>
        <dbReference type="ARBA" id="ARBA00022884"/>
    </source>
</evidence>
<dbReference type="SUPFAM" id="SSF54928">
    <property type="entry name" value="RNA-binding domain, RBD"/>
    <property type="match status" value="2"/>
</dbReference>
<keyword evidence="1 2" id="KW-0694">RNA-binding</keyword>
<dbReference type="OrthoDB" id="439808at2759"/>
<feature type="region of interest" description="Disordered" evidence="3">
    <location>
        <begin position="1"/>
        <end position="24"/>
    </location>
</feature>
<accession>V5ECS7</accession>